<dbReference type="Gene3D" id="1.20.5.1150">
    <property type="entry name" value="Ribosomal protein S8"/>
    <property type="match status" value="1"/>
</dbReference>
<dbReference type="GO" id="GO:0005840">
    <property type="term" value="C:ribosome"/>
    <property type="evidence" value="ECO:0007669"/>
    <property type="project" value="UniProtKB-KW"/>
</dbReference>
<dbReference type="NCBIfam" id="TIGR00030">
    <property type="entry name" value="S21p"/>
    <property type="match status" value="1"/>
</dbReference>
<evidence type="ECO:0000256" key="3">
    <source>
        <dbReference type="ARBA" id="ARBA00023274"/>
    </source>
</evidence>
<dbReference type="InterPro" id="IPR001911">
    <property type="entry name" value="Ribosomal_bS21"/>
</dbReference>
<accession>A0A381SU64</accession>
<dbReference type="GO" id="GO:0006412">
    <property type="term" value="P:translation"/>
    <property type="evidence" value="ECO:0007669"/>
    <property type="project" value="InterPro"/>
</dbReference>
<dbReference type="EMBL" id="UINC01003514">
    <property type="protein sequence ID" value="SVA06999.1"/>
    <property type="molecule type" value="Genomic_DNA"/>
</dbReference>
<dbReference type="InterPro" id="IPR038380">
    <property type="entry name" value="Ribosomal_bS21_sf"/>
</dbReference>
<organism evidence="4">
    <name type="scientific">marine metagenome</name>
    <dbReference type="NCBI Taxonomy" id="408172"/>
    <lineage>
        <taxon>unclassified sequences</taxon>
        <taxon>metagenomes</taxon>
        <taxon>ecological metagenomes</taxon>
    </lineage>
</organism>
<evidence type="ECO:0008006" key="5">
    <source>
        <dbReference type="Google" id="ProtNLM"/>
    </source>
</evidence>
<reference evidence="4" key="1">
    <citation type="submission" date="2018-05" db="EMBL/GenBank/DDBJ databases">
        <authorList>
            <person name="Lanie J.A."/>
            <person name="Ng W.-L."/>
            <person name="Kazmierczak K.M."/>
            <person name="Andrzejewski T.M."/>
            <person name="Davidsen T.M."/>
            <person name="Wayne K.J."/>
            <person name="Tettelin H."/>
            <person name="Glass J.I."/>
            <person name="Rusch D."/>
            <person name="Podicherti R."/>
            <person name="Tsui H.-C.T."/>
            <person name="Winkler M.E."/>
        </authorList>
    </citation>
    <scope>NUCLEOTIDE SEQUENCE</scope>
</reference>
<dbReference type="GO" id="GO:1990904">
    <property type="term" value="C:ribonucleoprotein complex"/>
    <property type="evidence" value="ECO:0007669"/>
    <property type="project" value="UniProtKB-KW"/>
</dbReference>
<protein>
    <recommendedName>
        <fullName evidence="5">30S ribosomal protein S21</fullName>
    </recommendedName>
</protein>
<comment type="similarity">
    <text evidence="1">Belongs to the bacterial ribosomal protein bS21 family.</text>
</comment>
<keyword evidence="2" id="KW-0689">Ribosomal protein</keyword>
<proteinExistence type="inferred from homology"/>
<dbReference type="GO" id="GO:0003735">
    <property type="term" value="F:structural constituent of ribosome"/>
    <property type="evidence" value="ECO:0007669"/>
    <property type="project" value="InterPro"/>
</dbReference>
<dbReference type="AlphaFoldDB" id="A0A381SU64"/>
<dbReference type="HAMAP" id="MF_00358">
    <property type="entry name" value="Ribosomal_bS21"/>
    <property type="match status" value="1"/>
</dbReference>
<evidence type="ECO:0000256" key="2">
    <source>
        <dbReference type="ARBA" id="ARBA00022980"/>
    </source>
</evidence>
<name>A0A381SU64_9ZZZZ</name>
<evidence type="ECO:0000256" key="1">
    <source>
        <dbReference type="ARBA" id="ARBA00006640"/>
    </source>
</evidence>
<sequence>MMRRFKKGCEKSDIINEVKKREHYEKPSMTRRISRQIAVKKELRRQEDQRVKRFSG</sequence>
<dbReference type="Pfam" id="PF01165">
    <property type="entry name" value="Ribosomal_S21"/>
    <property type="match status" value="1"/>
</dbReference>
<keyword evidence="3" id="KW-0687">Ribonucleoprotein</keyword>
<evidence type="ECO:0000313" key="4">
    <source>
        <dbReference type="EMBL" id="SVA06999.1"/>
    </source>
</evidence>
<gene>
    <name evidence="4" type="ORF">METZ01_LOCUS59853</name>
</gene>